<evidence type="ECO:0000313" key="4">
    <source>
        <dbReference type="EMBL" id="OJF72031.1"/>
    </source>
</evidence>
<reference evidence="5" key="1">
    <citation type="submission" date="2016-06" db="EMBL/GenBank/DDBJ databases">
        <authorList>
            <person name="de Vries S.P.W."/>
            <person name="Hadjirin N.F."/>
            <person name="Lay E.M."/>
            <person name="Zadoks R.N."/>
            <person name="Peacock S.J."/>
            <person name="Parkhill J."/>
            <person name="Grant A.J."/>
            <person name="Mcdougall S."/>
            <person name="Holmes M.A."/>
        </authorList>
    </citation>
    <scope>NUCLEOTIDE SEQUENCE [LARGE SCALE GENOMIC DNA]</scope>
    <source>
        <strain evidence="5">NZ1587</strain>
    </source>
</reference>
<dbReference type="Proteomes" id="UP000182015">
    <property type="component" value="Unassembled WGS sequence"/>
</dbReference>
<evidence type="ECO:0000259" key="3">
    <source>
        <dbReference type="SMART" id="SM01007"/>
    </source>
</evidence>
<dbReference type="PANTHER" id="PTHR22789:SF0">
    <property type="entry name" value="3-OXO-TETRONATE 4-PHOSPHATE DECARBOXYLASE-RELATED"/>
    <property type="match status" value="1"/>
</dbReference>
<organism evidence="4 5">
    <name type="scientific">Streptococcus bovimastitidis</name>
    <dbReference type="NCBI Taxonomy" id="1856638"/>
    <lineage>
        <taxon>Bacteria</taxon>
        <taxon>Bacillati</taxon>
        <taxon>Bacillota</taxon>
        <taxon>Bacilli</taxon>
        <taxon>Lactobacillales</taxon>
        <taxon>Streptococcaceae</taxon>
        <taxon>Streptococcus</taxon>
    </lineage>
</organism>
<dbReference type="GO" id="GO:0046872">
    <property type="term" value="F:metal ion binding"/>
    <property type="evidence" value="ECO:0007669"/>
    <property type="project" value="UniProtKB-KW"/>
</dbReference>
<keyword evidence="5" id="KW-1185">Reference proteome</keyword>
<dbReference type="PANTHER" id="PTHR22789">
    <property type="entry name" value="FUCULOSE PHOSPHATE ALDOLASE"/>
    <property type="match status" value="1"/>
</dbReference>
<proteinExistence type="predicted"/>
<dbReference type="InterPro" id="IPR001303">
    <property type="entry name" value="Aldolase_II/adducin_N"/>
</dbReference>
<dbReference type="Gene3D" id="3.40.225.10">
    <property type="entry name" value="Class II aldolase/adducin N-terminal domain"/>
    <property type="match status" value="1"/>
</dbReference>
<gene>
    <name evidence="4" type="ORF">A9Q68_00375</name>
</gene>
<feature type="domain" description="Class II aldolase/adducin N-terminal" evidence="3">
    <location>
        <begin position="8"/>
        <end position="240"/>
    </location>
</feature>
<dbReference type="GO" id="GO:0005829">
    <property type="term" value="C:cytosol"/>
    <property type="evidence" value="ECO:0007669"/>
    <property type="project" value="TreeGrafter"/>
</dbReference>
<accession>A0A1L8MMR5</accession>
<evidence type="ECO:0000256" key="1">
    <source>
        <dbReference type="ARBA" id="ARBA00022723"/>
    </source>
</evidence>
<dbReference type="Pfam" id="PF00596">
    <property type="entry name" value="Aldolase_II"/>
    <property type="match status" value="1"/>
</dbReference>
<comment type="caution">
    <text evidence="4">The sequence shown here is derived from an EMBL/GenBank/DDBJ whole genome shotgun (WGS) entry which is preliminary data.</text>
</comment>
<dbReference type="SMART" id="SM01007">
    <property type="entry name" value="Aldolase_II"/>
    <property type="match status" value="1"/>
</dbReference>
<evidence type="ECO:0000256" key="2">
    <source>
        <dbReference type="ARBA" id="ARBA00023239"/>
    </source>
</evidence>
<dbReference type="OrthoDB" id="9784634at2"/>
<keyword evidence="1" id="KW-0479">Metal-binding</keyword>
<name>A0A1L8MMR5_9STRE</name>
<dbReference type="GO" id="GO:0016832">
    <property type="term" value="F:aldehyde-lyase activity"/>
    <property type="evidence" value="ECO:0007669"/>
    <property type="project" value="TreeGrafter"/>
</dbReference>
<dbReference type="NCBIfam" id="NF002963">
    <property type="entry name" value="PRK03634.1"/>
    <property type="match status" value="1"/>
</dbReference>
<keyword evidence="2" id="KW-0456">Lyase</keyword>
<dbReference type="InterPro" id="IPR050197">
    <property type="entry name" value="Aldolase_class_II_sugar_metab"/>
</dbReference>
<dbReference type="InterPro" id="IPR036409">
    <property type="entry name" value="Aldolase_II/adducin_N_sf"/>
</dbReference>
<dbReference type="STRING" id="1856638.A9Q68_00375"/>
<sequence length="277" mass="31607">MNYPEYINGLIELTYDMWKKGWDEYNGGNVSYRLKEDEITHLTKDLAETDYIWHDNEPEVEVMAIPENMQGQYLLISASWSHFRHLKNQPANDSGIIRLTANGYVKVAGFNEGKRPTSEIFMHILAHSARLEKDHNQRVVVHNHATNLVLYSLLNEVTSRSLTLDLWSVLTESLIVFPDGIAVLPWEVPGTKQIGMDTARELASQRLVVWAKHGVLSTGVDYQDCFGLIETADKAAKLALDLQNIRQKPLSEFNTLTKENLLEICHALNIKSRYLED</sequence>
<evidence type="ECO:0000313" key="5">
    <source>
        <dbReference type="Proteomes" id="UP000182015"/>
    </source>
</evidence>
<protein>
    <submittedName>
        <fullName evidence="4">Rhamnulose-1-phosphate aldolase</fullName>
    </submittedName>
</protein>
<dbReference type="AlphaFoldDB" id="A0A1L8MMR5"/>
<dbReference type="SUPFAM" id="SSF53639">
    <property type="entry name" value="AraD/HMP-PK domain-like"/>
    <property type="match status" value="1"/>
</dbReference>
<dbReference type="RefSeq" id="WP_071792668.1">
    <property type="nucleotide sequence ID" value="NZ_LZDD01000001.1"/>
</dbReference>
<dbReference type="EMBL" id="LZDD01000001">
    <property type="protein sequence ID" value="OJF72031.1"/>
    <property type="molecule type" value="Genomic_DNA"/>
</dbReference>
<dbReference type="GO" id="GO:0019323">
    <property type="term" value="P:pentose catabolic process"/>
    <property type="evidence" value="ECO:0007669"/>
    <property type="project" value="TreeGrafter"/>
</dbReference>